<keyword evidence="7 9" id="KW-0173">Coenzyme A biosynthesis</keyword>
<dbReference type="InterPro" id="IPR001980">
    <property type="entry name" value="PPAT"/>
</dbReference>
<dbReference type="GO" id="GO:0004595">
    <property type="term" value="F:pantetheine-phosphate adenylyltransferase activity"/>
    <property type="evidence" value="ECO:0007669"/>
    <property type="project" value="UniProtKB-EC"/>
</dbReference>
<feature type="binding site" evidence="9">
    <location>
        <position position="41"/>
    </location>
    <ligand>
        <name>substrate</name>
    </ligand>
</feature>
<evidence type="ECO:0000313" key="12">
    <source>
        <dbReference type="Proteomes" id="UP000027600"/>
    </source>
</evidence>
<dbReference type="NCBIfam" id="TIGR00125">
    <property type="entry name" value="cyt_tran_rel"/>
    <property type="match status" value="1"/>
</dbReference>
<evidence type="ECO:0000256" key="5">
    <source>
        <dbReference type="ARBA" id="ARBA00022840"/>
    </source>
</evidence>
<keyword evidence="6 9" id="KW-0460">Magnesium</keyword>
<evidence type="ECO:0000256" key="6">
    <source>
        <dbReference type="ARBA" id="ARBA00022842"/>
    </source>
</evidence>
<evidence type="ECO:0000313" key="11">
    <source>
        <dbReference type="EMBL" id="CCO04192.1"/>
    </source>
</evidence>
<dbReference type="EC" id="2.7.7.3" evidence="9"/>
<feature type="binding site" evidence="9">
    <location>
        <position position="9"/>
    </location>
    <ligand>
        <name>substrate</name>
    </ligand>
</feature>
<comment type="catalytic activity">
    <reaction evidence="8 9">
        <text>(R)-4'-phosphopantetheine + ATP + H(+) = 3'-dephospho-CoA + diphosphate</text>
        <dbReference type="Rhea" id="RHEA:19801"/>
        <dbReference type="ChEBI" id="CHEBI:15378"/>
        <dbReference type="ChEBI" id="CHEBI:30616"/>
        <dbReference type="ChEBI" id="CHEBI:33019"/>
        <dbReference type="ChEBI" id="CHEBI:57328"/>
        <dbReference type="ChEBI" id="CHEBI:61723"/>
        <dbReference type="EC" id="2.7.7.3"/>
    </reaction>
</comment>
<comment type="similarity">
    <text evidence="9">Belongs to the bacterial CoaD family.</text>
</comment>
<dbReference type="RefSeq" id="WP_022288083.1">
    <property type="nucleotide sequence ID" value="NZ_CAKVQR010000007.1"/>
</dbReference>
<feature type="binding site" evidence="9">
    <location>
        <position position="17"/>
    </location>
    <ligand>
        <name>ATP</name>
        <dbReference type="ChEBI" id="CHEBI:30616"/>
    </ligand>
</feature>
<evidence type="ECO:0000256" key="8">
    <source>
        <dbReference type="ARBA" id="ARBA00029346"/>
    </source>
</evidence>
<dbReference type="SUPFAM" id="SSF52374">
    <property type="entry name" value="Nucleotidylyl transferase"/>
    <property type="match status" value="1"/>
</dbReference>
<feature type="domain" description="Cytidyltransferase-like" evidence="10">
    <location>
        <begin position="5"/>
        <end position="134"/>
    </location>
</feature>
<sequence>MRIAVCPGSFDPVTLGHLDIIDRASKLFDKVIVLVSFNANKSRAAFTPTERMEMIIEVTKHLDNVVVDCYNGLLADYLQKTGANAIVKGLRAVSDFEYEFQMALANKKLYNDAETVFLTTTGENMFLSSSVVKEIASFGGDITGFVPKQIQSKITDRLYKPANNIDQ</sequence>
<comment type="function">
    <text evidence="9">Reversibly transfers an adenylyl group from ATP to 4'-phosphopantetheine, yielding dephospho-CoA (dPCoA) and pyrophosphate.</text>
</comment>
<dbReference type="Gene3D" id="3.40.50.620">
    <property type="entry name" value="HUPs"/>
    <property type="match status" value="1"/>
</dbReference>
<feature type="binding site" evidence="9">
    <location>
        <begin position="9"/>
        <end position="10"/>
    </location>
    <ligand>
        <name>ATP</name>
        <dbReference type="ChEBI" id="CHEBI:30616"/>
    </ligand>
</feature>
<dbReference type="PANTHER" id="PTHR21342:SF1">
    <property type="entry name" value="PHOSPHOPANTETHEINE ADENYLYLTRANSFERASE"/>
    <property type="match status" value="1"/>
</dbReference>
<dbReference type="Proteomes" id="UP000027600">
    <property type="component" value="Chromosome I"/>
</dbReference>
<protein>
    <recommendedName>
        <fullName evidence="9">Phosphopantetheine adenylyltransferase</fullName>
        <ecNumber evidence="9">2.7.7.3</ecNumber>
    </recommendedName>
    <alternativeName>
        <fullName evidence="9">Dephospho-CoA pyrophosphorylase</fullName>
    </alternativeName>
    <alternativeName>
        <fullName evidence="9">Pantetheine-phosphate adenylyltransferase</fullName>
        <shortName evidence="9">PPAT</shortName>
    </alternativeName>
</protein>
<reference evidence="11 12" key="1">
    <citation type="journal article" date="2014" name="Int. J. Syst. Evol. Microbiol.">
        <title>Complete genome of a new Firmicutes species belonging to the dominant human colonic microbiota ('Ruminococcus bicirculans') reveals two chromosomes and a selective capacity to utilize plant glucans.</title>
        <authorList>
            <consortium name="NISC Comparative Sequencing Program"/>
            <person name="Wegmann U."/>
            <person name="Louis P."/>
            <person name="Goesmann A."/>
            <person name="Henrissat B."/>
            <person name="Duncan S.H."/>
            <person name="Flint H.J."/>
        </authorList>
    </citation>
    <scope>NUCLEOTIDE SEQUENCE [LARGE SCALE GENOMIC DNA]</scope>
    <source>
        <strain evidence="11 12">80/3</strain>
    </source>
</reference>
<gene>
    <name evidence="9 11" type="primary">coaD</name>
    <name evidence="11" type="ORF">RBI_I00464</name>
</gene>
<dbReference type="NCBIfam" id="TIGR01510">
    <property type="entry name" value="coaD_prev_kdtB"/>
    <property type="match status" value="1"/>
</dbReference>
<dbReference type="InterPro" id="IPR004821">
    <property type="entry name" value="Cyt_trans-like"/>
</dbReference>
<keyword evidence="4 9" id="KW-0547">Nucleotide-binding</keyword>
<dbReference type="InterPro" id="IPR014729">
    <property type="entry name" value="Rossmann-like_a/b/a_fold"/>
</dbReference>
<proteinExistence type="inferred from homology"/>
<keyword evidence="2 9" id="KW-0808">Transferase</keyword>
<accession>A0ABM9QEV0</accession>
<comment type="pathway">
    <text evidence="9">Cofactor biosynthesis; coenzyme A biosynthesis; CoA from (R)-pantothenate: step 4/5.</text>
</comment>
<evidence type="ECO:0000256" key="9">
    <source>
        <dbReference type="HAMAP-Rule" id="MF_00151"/>
    </source>
</evidence>
<organism evidence="11 12">
    <name type="scientific">Ruminococcus bicirculans</name>
    <name type="common">ex Wegman et al. 2014</name>
    <dbReference type="NCBI Taxonomy" id="1160721"/>
    <lineage>
        <taxon>Bacteria</taxon>
        <taxon>Bacillati</taxon>
        <taxon>Bacillota</taxon>
        <taxon>Clostridia</taxon>
        <taxon>Eubacteriales</taxon>
        <taxon>Oscillospiraceae</taxon>
        <taxon>Ruminococcus</taxon>
    </lineage>
</organism>
<evidence type="ECO:0000256" key="3">
    <source>
        <dbReference type="ARBA" id="ARBA00022695"/>
    </source>
</evidence>
<keyword evidence="3 9" id="KW-0548">Nucleotidyltransferase</keyword>
<evidence type="ECO:0000256" key="7">
    <source>
        <dbReference type="ARBA" id="ARBA00022993"/>
    </source>
</evidence>
<dbReference type="CDD" id="cd02163">
    <property type="entry name" value="PPAT"/>
    <property type="match status" value="1"/>
</dbReference>
<feature type="binding site" evidence="9">
    <location>
        <begin position="89"/>
        <end position="91"/>
    </location>
    <ligand>
        <name>ATP</name>
        <dbReference type="ChEBI" id="CHEBI:30616"/>
    </ligand>
</feature>
<dbReference type="Pfam" id="PF01467">
    <property type="entry name" value="CTP_transf_like"/>
    <property type="match status" value="1"/>
</dbReference>
<dbReference type="PRINTS" id="PR01020">
    <property type="entry name" value="LPSBIOSNTHSS"/>
</dbReference>
<evidence type="ECO:0000259" key="10">
    <source>
        <dbReference type="Pfam" id="PF01467"/>
    </source>
</evidence>
<comment type="subcellular location">
    <subcellularLocation>
        <location evidence="9">Cytoplasm</location>
    </subcellularLocation>
</comment>
<keyword evidence="12" id="KW-1185">Reference proteome</keyword>
<feature type="binding site" evidence="9">
    <location>
        <position position="88"/>
    </location>
    <ligand>
        <name>substrate</name>
    </ligand>
</feature>
<comment type="subunit">
    <text evidence="9">Homohexamer.</text>
</comment>
<feature type="site" description="Transition state stabilizer" evidence="9">
    <location>
        <position position="17"/>
    </location>
</feature>
<feature type="binding site" evidence="9">
    <location>
        <begin position="124"/>
        <end position="130"/>
    </location>
    <ligand>
        <name>ATP</name>
        <dbReference type="ChEBI" id="CHEBI:30616"/>
    </ligand>
</feature>
<evidence type="ECO:0000256" key="1">
    <source>
        <dbReference type="ARBA" id="ARBA00022490"/>
    </source>
</evidence>
<dbReference type="HAMAP" id="MF_00151">
    <property type="entry name" value="PPAT_bact"/>
    <property type="match status" value="1"/>
</dbReference>
<keyword evidence="5 9" id="KW-0067">ATP-binding</keyword>
<feature type="binding site" evidence="9">
    <location>
        <position position="74"/>
    </location>
    <ligand>
        <name>substrate</name>
    </ligand>
</feature>
<dbReference type="EMBL" id="HF545616">
    <property type="protein sequence ID" value="CCO04192.1"/>
    <property type="molecule type" value="Genomic_DNA"/>
</dbReference>
<keyword evidence="1 9" id="KW-0963">Cytoplasm</keyword>
<comment type="cofactor">
    <cofactor evidence="9">
        <name>Mg(2+)</name>
        <dbReference type="ChEBI" id="CHEBI:18420"/>
    </cofactor>
</comment>
<evidence type="ECO:0000256" key="2">
    <source>
        <dbReference type="ARBA" id="ARBA00022679"/>
    </source>
</evidence>
<name>A0ABM9QEV0_9FIRM</name>
<feature type="binding site" evidence="9">
    <location>
        <position position="99"/>
    </location>
    <ligand>
        <name>ATP</name>
        <dbReference type="ChEBI" id="CHEBI:30616"/>
    </ligand>
</feature>
<evidence type="ECO:0000256" key="4">
    <source>
        <dbReference type="ARBA" id="ARBA00022741"/>
    </source>
</evidence>
<dbReference type="PANTHER" id="PTHR21342">
    <property type="entry name" value="PHOSPHOPANTETHEINE ADENYLYLTRANSFERASE"/>
    <property type="match status" value="1"/>
</dbReference>